<dbReference type="AlphaFoldDB" id="A0A1M5TNG6"/>
<dbReference type="Pfam" id="PF14321">
    <property type="entry name" value="DUF4382"/>
    <property type="match status" value="1"/>
</dbReference>
<reference evidence="3 4" key="1">
    <citation type="submission" date="2016-11" db="EMBL/GenBank/DDBJ databases">
        <authorList>
            <person name="Jaros S."/>
            <person name="Januszkiewicz K."/>
            <person name="Wedrychowicz H."/>
        </authorList>
    </citation>
    <scope>NUCLEOTIDE SEQUENCE [LARGE SCALE GENOMIC DNA]</scope>
    <source>
        <strain evidence="3 4">DSM 24574</strain>
    </source>
</reference>
<dbReference type="Proteomes" id="UP000184212">
    <property type="component" value="Unassembled WGS sequence"/>
</dbReference>
<dbReference type="InterPro" id="IPR025491">
    <property type="entry name" value="DUF4382"/>
</dbReference>
<dbReference type="Gene3D" id="2.60.40.1120">
    <property type="entry name" value="Carboxypeptidase-like, regulatory domain"/>
    <property type="match status" value="1"/>
</dbReference>
<evidence type="ECO:0000256" key="1">
    <source>
        <dbReference type="SAM" id="SignalP"/>
    </source>
</evidence>
<dbReference type="GO" id="GO:0030246">
    <property type="term" value="F:carbohydrate binding"/>
    <property type="evidence" value="ECO:0007669"/>
    <property type="project" value="InterPro"/>
</dbReference>
<feature type="signal peptide" evidence="1">
    <location>
        <begin position="1"/>
        <end position="21"/>
    </location>
</feature>
<dbReference type="InterPro" id="IPR013784">
    <property type="entry name" value="Carb-bd-like_fold"/>
</dbReference>
<name>A0A1M5TNG6_9BACT</name>
<keyword evidence="4" id="KW-1185">Reference proteome</keyword>
<organism evidence="3 4">
    <name type="scientific">Chryseolinea serpens</name>
    <dbReference type="NCBI Taxonomy" id="947013"/>
    <lineage>
        <taxon>Bacteria</taxon>
        <taxon>Pseudomonadati</taxon>
        <taxon>Bacteroidota</taxon>
        <taxon>Cytophagia</taxon>
        <taxon>Cytophagales</taxon>
        <taxon>Fulvivirgaceae</taxon>
        <taxon>Chryseolinea</taxon>
    </lineage>
</organism>
<feature type="domain" description="DUF4382" evidence="2">
    <location>
        <begin position="29"/>
        <end position="168"/>
    </location>
</feature>
<dbReference type="STRING" id="947013.SAMN04488109_4182"/>
<evidence type="ECO:0000313" key="4">
    <source>
        <dbReference type="Proteomes" id="UP000184212"/>
    </source>
</evidence>
<feature type="chain" id="PRO_5012725636" description="DUF4382 domain-containing protein" evidence="1">
    <location>
        <begin position="22"/>
        <end position="260"/>
    </location>
</feature>
<gene>
    <name evidence="3" type="ORF">SAMN04488109_4182</name>
</gene>
<protein>
    <recommendedName>
        <fullName evidence="2">DUF4382 domain-containing protein</fullName>
    </recommendedName>
</protein>
<dbReference type="SUPFAM" id="SSF49452">
    <property type="entry name" value="Starch-binding domain-like"/>
    <property type="match status" value="1"/>
</dbReference>
<evidence type="ECO:0000313" key="3">
    <source>
        <dbReference type="EMBL" id="SHH52254.1"/>
    </source>
</evidence>
<proteinExistence type="predicted"/>
<dbReference type="EMBL" id="FQWQ01000003">
    <property type="protein sequence ID" value="SHH52254.1"/>
    <property type="molecule type" value="Genomic_DNA"/>
</dbReference>
<dbReference type="OrthoDB" id="2111471at2"/>
<dbReference type="PROSITE" id="PS51257">
    <property type="entry name" value="PROKAR_LIPOPROTEIN"/>
    <property type="match status" value="1"/>
</dbReference>
<sequence>MTTMKKLFQIFCVLLIATACSNSDSNENAQLEIRLTDAPGDYEEVNIDIQSVEINASDTESDSGWKTIEVHQGVYNLLKLTNGLDTVLSHVELPAGHISQIRLILGENNSVKKNGIITPLKTPSAQQSGLKVKVNADLTPGITYTILLDFDAARSVVEKGNGGFNLKPVIRGVSEATSGAIKGVIVPAISKPAIFAVNMSGDTVATTYSDTTSGNFLLRGIAPGTYTLKISPKPTYQPTEKPAVSVSLGVVTDVGVVNVP</sequence>
<evidence type="ECO:0000259" key="2">
    <source>
        <dbReference type="Pfam" id="PF14321"/>
    </source>
</evidence>
<keyword evidence="1" id="KW-0732">Signal</keyword>
<accession>A0A1M5TNG6</accession>